<keyword evidence="1" id="KW-0812">Transmembrane</keyword>
<feature type="transmembrane region" description="Helical" evidence="1">
    <location>
        <begin position="211"/>
        <end position="234"/>
    </location>
</feature>
<proteinExistence type="predicted"/>
<evidence type="ECO:0000313" key="2">
    <source>
        <dbReference type="EMBL" id="MFB5684620.1"/>
    </source>
</evidence>
<accession>A0ABV5BFX8</accession>
<feature type="transmembrane region" description="Helical" evidence="1">
    <location>
        <begin position="77"/>
        <end position="97"/>
    </location>
</feature>
<reference evidence="2 3" key="1">
    <citation type="submission" date="2024-09" db="EMBL/GenBank/DDBJ databases">
        <authorList>
            <person name="Ruan L."/>
        </authorList>
    </citation>
    <scope>NUCLEOTIDE SEQUENCE [LARGE SCALE GENOMIC DNA]</scope>
    <source>
        <strain evidence="2 3">D33</strain>
    </source>
</reference>
<organism evidence="2 3">
    <name type="scientific">Paenibacillus terreus</name>
    <dbReference type="NCBI Taxonomy" id="1387834"/>
    <lineage>
        <taxon>Bacteria</taxon>
        <taxon>Bacillati</taxon>
        <taxon>Bacillota</taxon>
        <taxon>Bacilli</taxon>
        <taxon>Bacillales</taxon>
        <taxon>Paenibacillaceae</taxon>
        <taxon>Paenibacillus</taxon>
    </lineage>
</organism>
<feature type="transmembrane region" description="Helical" evidence="1">
    <location>
        <begin position="12"/>
        <end position="33"/>
    </location>
</feature>
<name>A0ABV5BFX8_9BACL</name>
<feature type="transmembrane region" description="Helical" evidence="1">
    <location>
        <begin position="45"/>
        <end position="65"/>
    </location>
</feature>
<dbReference type="Pfam" id="PF07099">
    <property type="entry name" value="DUF1361"/>
    <property type="match status" value="1"/>
</dbReference>
<dbReference type="RefSeq" id="WP_375528291.1">
    <property type="nucleotide sequence ID" value="NZ_JBHILM010000044.1"/>
</dbReference>
<keyword evidence="1" id="KW-0472">Membrane</keyword>
<feature type="transmembrane region" description="Helical" evidence="1">
    <location>
        <begin position="121"/>
        <end position="143"/>
    </location>
</feature>
<evidence type="ECO:0000256" key="1">
    <source>
        <dbReference type="SAM" id="Phobius"/>
    </source>
</evidence>
<evidence type="ECO:0000313" key="3">
    <source>
        <dbReference type="Proteomes" id="UP001580407"/>
    </source>
</evidence>
<protein>
    <submittedName>
        <fullName evidence="2">DUF1361 domain-containing protein</fullName>
    </submittedName>
</protein>
<feature type="transmembrane region" description="Helical" evidence="1">
    <location>
        <begin position="155"/>
        <end position="176"/>
    </location>
</feature>
<dbReference type="EMBL" id="JBHILM010000044">
    <property type="protein sequence ID" value="MFB5684620.1"/>
    <property type="molecule type" value="Genomic_DNA"/>
</dbReference>
<keyword evidence="1" id="KW-1133">Transmembrane helix</keyword>
<gene>
    <name evidence="2" type="ORF">ACE3NQ_27305</name>
</gene>
<dbReference type="Proteomes" id="UP001580407">
    <property type="component" value="Unassembled WGS sequence"/>
</dbReference>
<sequence length="245" mass="27418">MYTGLKSLNYPGKLIVFGLLALVSLASTLWILNIKLPSGRAPYTFIWWNMLLAWIPAVLTIILDVCYAMKRGGARNLLLAGAGLVWLVFYPNTPYLITDMLHVFARYPFDPNERFWVATGFWNHTFAMMLVSLTGLMMGGVLLDSVRQLVRRSFGWVAGVLFVVMVLLLSSFAIYIGRFIRGNSWDIVKDPVSLYNQLAEIWSAPAGKEHLLHFCGMIFAVLAAAYMLTLAASLNRKSAKGERTA</sequence>
<comment type="caution">
    <text evidence="2">The sequence shown here is derived from an EMBL/GenBank/DDBJ whole genome shotgun (WGS) entry which is preliminary data.</text>
</comment>
<dbReference type="InterPro" id="IPR009793">
    <property type="entry name" value="DUF1361"/>
</dbReference>
<keyword evidence="3" id="KW-1185">Reference proteome</keyword>